<evidence type="ECO:0000256" key="1">
    <source>
        <dbReference type="SAM" id="SignalP"/>
    </source>
</evidence>
<keyword evidence="1" id="KW-0732">Signal</keyword>
<evidence type="ECO:0000313" key="3">
    <source>
        <dbReference type="Proteomes" id="UP000294963"/>
    </source>
</evidence>
<dbReference type="Proteomes" id="UP000294963">
    <property type="component" value="Unassembled WGS sequence"/>
</dbReference>
<evidence type="ECO:0000313" key="2">
    <source>
        <dbReference type="EMBL" id="TCM69849.1"/>
    </source>
</evidence>
<proteinExistence type="predicted"/>
<feature type="signal peptide" evidence="1">
    <location>
        <begin position="1"/>
        <end position="21"/>
    </location>
</feature>
<gene>
    <name evidence="2" type="ORF">EC844_102116</name>
</gene>
<protein>
    <submittedName>
        <fullName evidence="2">Uncharacterized protein</fullName>
    </submittedName>
</protein>
<accession>A0A4R1Y0Z8</accession>
<sequence>MRLLIALVFIYTQLISSMVYASDAHVLQAEPYFDFNTVPEADILDIAYDRQDKDYSVMSNQLYGNERIRIFNYTAYDSSEINTRLKSGNFEPNQLSELSISFGYGIEFLVNPNNKIGYEFLSSFPYDRGQVIRFFWVRAL</sequence>
<dbReference type="AlphaFoldDB" id="A0A4R1Y0Z8"/>
<keyword evidence="3" id="KW-1185">Reference proteome</keyword>
<comment type="caution">
    <text evidence="2">The sequence shown here is derived from an EMBL/GenBank/DDBJ whole genome shotgun (WGS) entry which is preliminary data.</text>
</comment>
<feature type="chain" id="PRO_5020647155" evidence="1">
    <location>
        <begin position="22"/>
        <end position="140"/>
    </location>
</feature>
<reference evidence="2 3" key="1">
    <citation type="submission" date="2019-03" db="EMBL/GenBank/DDBJ databases">
        <title>Genomic analyses of the natural microbiome of Caenorhabditis elegans.</title>
        <authorList>
            <person name="Samuel B."/>
        </authorList>
    </citation>
    <scope>NUCLEOTIDE SEQUENCE [LARGE SCALE GENOMIC DNA]</scope>
    <source>
        <strain evidence="2 3">JUb89</strain>
    </source>
</reference>
<name>A0A4R1Y0Z8_ACICA</name>
<dbReference type="EMBL" id="SLVJ01000002">
    <property type="protein sequence ID" value="TCM69849.1"/>
    <property type="molecule type" value="Genomic_DNA"/>
</dbReference>
<organism evidence="2 3">
    <name type="scientific">Acinetobacter calcoaceticus</name>
    <dbReference type="NCBI Taxonomy" id="471"/>
    <lineage>
        <taxon>Bacteria</taxon>
        <taxon>Pseudomonadati</taxon>
        <taxon>Pseudomonadota</taxon>
        <taxon>Gammaproteobacteria</taxon>
        <taxon>Moraxellales</taxon>
        <taxon>Moraxellaceae</taxon>
        <taxon>Acinetobacter</taxon>
        <taxon>Acinetobacter calcoaceticus/baumannii complex</taxon>
    </lineage>
</organism>